<comment type="caution">
    <text evidence="1">The sequence shown here is derived from an EMBL/GenBank/DDBJ whole genome shotgun (WGS) entry which is preliminary data.</text>
</comment>
<gene>
    <name evidence="1" type="ORF">UY22_C0004G0004</name>
</gene>
<dbReference type="AlphaFoldDB" id="A0A0G1UL99"/>
<reference evidence="1 2" key="1">
    <citation type="journal article" date="2015" name="Nature">
        <title>rRNA introns, odd ribosomes, and small enigmatic genomes across a large radiation of phyla.</title>
        <authorList>
            <person name="Brown C.T."/>
            <person name="Hug L.A."/>
            <person name="Thomas B.C."/>
            <person name="Sharon I."/>
            <person name="Castelle C.J."/>
            <person name="Singh A."/>
            <person name="Wilkins M.J."/>
            <person name="Williams K.H."/>
            <person name="Banfield J.F."/>
        </authorList>
    </citation>
    <scope>NUCLEOTIDE SEQUENCE [LARGE SCALE GENOMIC DNA]</scope>
</reference>
<proteinExistence type="predicted"/>
<dbReference type="Proteomes" id="UP000034877">
    <property type="component" value="Unassembled WGS sequence"/>
</dbReference>
<sequence>MSPIEGFWDPTDEELAEFRDRRGGLRAKRPLQGLTGLNQVVAEKVHDEGLLTVSFSPGKGRQTAYVQAIGVLTAVRSFLRRTKGVEVESRWIRDEDGNGRMVIRKK</sequence>
<dbReference type="EMBL" id="LCPE01000004">
    <property type="protein sequence ID" value="KKU94909.1"/>
    <property type="molecule type" value="Genomic_DNA"/>
</dbReference>
<accession>A0A0G1UL99</accession>
<protein>
    <submittedName>
        <fullName evidence="1">Uncharacterized protein</fullName>
    </submittedName>
</protein>
<evidence type="ECO:0000313" key="1">
    <source>
        <dbReference type="EMBL" id="KKU94909.1"/>
    </source>
</evidence>
<name>A0A0G1UL99_9BACT</name>
<organism evidence="1 2">
    <name type="scientific">Candidatus Amesbacteria bacterium GW2011_GWC1_48_10</name>
    <dbReference type="NCBI Taxonomy" id="1618365"/>
    <lineage>
        <taxon>Bacteria</taxon>
        <taxon>Candidatus Amesiibacteriota</taxon>
    </lineage>
</organism>
<evidence type="ECO:0000313" key="2">
    <source>
        <dbReference type="Proteomes" id="UP000034877"/>
    </source>
</evidence>